<protein>
    <submittedName>
        <fullName evidence="1">Uncharacterized protein</fullName>
    </submittedName>
</protein>
<comment type="caution">
    <text evidence="1">The sequence shown here is derived from an EMBL/GenBank/DDBJ whole genome shotgun (WGS) entry which is preliminary data.</text>
</comment>
<name>A0A1R3L199_9ROSI</name>
<proteinExistence type="predicted"/>
<reference evidence="2" key="1">
    <citation type="submission" date="2013-09" db="EMBL/GenBank/DDBJ databases">
        <title>Corchorus olitorius genome sequencing.</title>
        <authorList>
            <person name="Alam M."/>
            <person name="Haque M.S."/>
            <person name="Islam M.S."/>
            <person name="Emdad E.M."/>
            <person name="Islam M.M."/>
            <person name="Ahmed B."/>
            <person name="Halim A."/>
            <person name="Hossen Q.M.M."/>
            <person name="Hossain M.Z."/>
            <person name="Ahmed R."/>
            <person name="Khan M.M."/>
            <person name="Islam R."/>
            <person name="Rashid M.M."/>
            <person name="Khan S.A."/>
            <person name="Rahman M.S."/>
            <person name="Alam M."/>
            <person name="Yahiya A.S."/>
            <person name="Khan M.S."/>
            <person name="Azam M.S."/>
            <person name="Haque T."/>
            <person name="Lashkar M.Z.H."/>
            <person name="Akhand A.I."/>
            <person name="Morshed G."/>
            <person name="Roy S."/>
            <person name="Uddin K.S."/>
            <person name="Rabeya T."/>
            <person name="Hossain A.S."/>
            <person name="Chowdhury A."/>
            <person name="Snigdha A.R."/>
            <person name="Mortoza M.S."/>
            <person name="Matin S.A."/>
            <person name="Hoque S.M.E."/>
            <person name="Islam M.K."/>
            <person name="Roy D.K."/>
            <person name="Haider R."/>
            <person name="Moosa M.M."/>
            <person name="Elias S.M."/>
            <person name="Hasan A.M."/>
            <person name="Jahan S."/>
            <person name="Shafiuddin M."/>
            <person name="Mahmood N."/>
            <person name="Shommy N.S."/>
        </authorList>
    </citation>
    <scope>NUCLEOTIDE SEQUENCE [LARGE SCALE GENOMIC DNA]</scope>
    <source>
        <strain evidence="2">cv. O-4</strain>
    </source>
</reference>
<organism evidence="1 2">
    <name type="scientific">Corchorus olitorius</name>
    <dbReference type="NCBI Taxonomy" id="93759"/>
    <lineage>
        <taxon>Eukaryota</taxon>
        <taxon>Viridiplantae</taxon>
        <taxon>Streptophyta</taxon>
        <taxon>Embryophyta</taxon>
        <taxon>Tracheophyta</taxon>
        <taxon>Spermatophyta</taxon>
        <taxon>Magnoliopsida</taxon>
        <taxon>eudicotyledons</taxon>
        <taxon>Gunneridae</taxon>
        <taxon>Pentapetalae</taxon>
        <taxon>rosids</taxon>
        <taxon>malvids</taxon>
        <taxon>Malvales</taxon>
        <taxon>Malvaceae</taxon>
        <taxon>Grewioideae</taxon>
        <taxon>Apeibeae</taxon>
        <taxon>Corchorus</taxon>
    </lineage>
</organism>
<dbReference type="AlphaFoldDB" id="A0A1R3L199"/>
<evidence type="ECO:0000313" key="1">
    <source>
        <dbReference type="EMBL" id="OMP13113.1"/>
    </source>
</evidence>
<sequence length="318" mass="35657">TNAGEQRALHLCRFKVPGADHANFTGNALGIHLAGFTRQLPQWQGNQPGQNHRHQQCQQRKRHRILQHLEQQPGERRQRDVCRLERHHHPAGGGYHSVARQLRRALFRQLNFAIAVLLALTIADDARHVFANQLIVLVIQHAVFAIQHVNMGAVTIVLLAEQYVENALFLQINSAADVAKIAPIGAPHRPGNKHQQVIGGRNGGPADHRLALRQRFARRLTGELHAFQHQRFRRNGFNHAVAVDNRHRVKAAGLFAQSVHFLLQQFGIIEIFTQLIGAVVQLRLRQLEKHFGGGRQLGGVSAIGFEGAFDQHHALYAP</sequence>
<gene>
    <name evidence="1" type="ORF">COLO4_02258</name>
</gene>
<dbReference type="EMBL" id="AWUE01005119">
    <property type="protein sequence ID" value="OMP13113.1"/>
    <property type="molecule type" value="Genomic_DNA"/>
</dbReference>
<feature type="non-terminal residue" evidence="1">
    <location>
        <position position="1"/>
    </location>
</feature>
<accession>A0A1R3L199</accession>
<evidence type="ECO:0000313" key="2">
    <source>
        <dbReference type="Proteomes" id="UP000187203"/>
    </source>
</evidence>
<dbReference type="Proteomes" id="UP000187203">
    <property type="component" value="Unassembled WGS sequence"/>
</dbReference>
<feature type="non-terminal residue" evidence="1">
    <location>
        <position position="318"/>
    </location>
</feature>
<keyword evidence="2" id="KW-1185">Reference proteome</keyword>